<dbReference type="SUPFAM" id="SSF63411">
    <property type="entry name" value="LuxS/MPP-like metallohydrolase"/>
    <property type="match status" value="2"/>
</dbReference>
<dbReference type="Proteomes" id="UP000628854">
    <property type="component" value="Unassembled WGS sequence"/>
</dbReference>
<feature type="region of interest" description="Disordered" evidence="1">
    <location>
        <begin position="474"/>
        <end position="505"/>
    </location>
</feature>
<dbReference type="EMBL" id="BMKF01000001">
    <property type="protein sequence ID" value="GGB66488.1"/>
    <property type="molecule type" value="Genomic_DNA"/>
</dbReference>
<accession>A0ABQ1JHJ5</accession>
<dbReference type="Pfam" id="PF00675">
    <property type="entry name" value="Peptidase_M16"/>
    <property type="match status" value="1"/>
</dbReference>
<name>A0ABQ1JHJ5_9PROT</name>
<comment type="caution">
    <text evidence="5">The sequence shown here is derived from an EMBL/GenBank/DDBJ whole genome shotgun (WGS) entry which is preliminary data.</text>
</comment>
<evidence type="ECO:0000259" key="4">
    <source>
        <dbReference type="Pfam" id="PF05193"/>
    </source>
</evidence>
<dbReference type="PANTHER" id="PTHR11851:SF224">
    <property type="entry name" value="PROCESSING PROTEASE"/>
    <property type="match status" value="1"/>
</dbReference>
<evidence type="ECO:0000259" key="3">
    <source>
        <dbReference type="Pfam" id="PF00675"/>
    </source>
</evidence>
<dbReference type="Gene3D" id="3.30.830.10">
    <property type="entry name" value="Metalloenzyme, LuxS/M16 peptidase-like"/>
    <property type="match status" value="2"/>
</dbReference>
<evidence type="ECO:0000256" key="2">
    <source>
        <dbReference type="SAM" id="SignalP"/>
    </source>
</evidence>
<evidence type="ECO:0000313" key="6">
    <source>
        <dbReference type="Proteomes" id="UP000628854"/>
    </source>
</evidence>
<proteinExistence type="predicted"/>
<protein>
    <submittedName>
        <fullName evidence="5">Peptidase M16</fullName>
    </submittedName>
</protein>
<dbReference type="InterPro" id="IPR007863">
    <property type="entry name" value="Peptidase_M16_C"/>
</dbReference>
<evidence type="ECO:0000313" key="5">
    <source>
        <dbReference type="EMBL" id="GGB66488.1"/>
    </source>
</evidence>
<gene>
    <name evidence="5" type="ORF">GCM10011503_14100</name>
</gene>
<evidence type="ECO:0000256" key="1">
    <source>
        <dbReference type="SAM" id="MobiDB-lite"/>
    </source>
</evidence>
<dbReference type="RefSeq" id="WP_084394606.1">
    <property type="nucleotide sequence ID" value="NZ_BMKF01000001.1"/>
</dbReference>
<dbReference type="PANTHER" id="PTHR11851">
    <property type="entry name" value="METALLOPROTEASE"/>
    <property type="match status" value="1"/>
</dbReference>
<organism evidence="5 6">
    <name type="scientific">Henriciella pelagia</name>
    <dbReference type="NCBI Taxonomy" id="1977912"/>
    <lineage>
        <taxon>Bacteria</taxon>
        <taxon>Pseudomonadati</taxon>
        <taxon>Pseudomonadota</taxon>
        <taxon>Alphaproteobacteria</taxon>
        <taxon>Hyphomonadales</taxon>
        <taxon>Hyphomonadaceae</taxon>
        <taxon>Henriciella</taxon>
    </lineage>
</organism>
<feature type="chain" id="PRO_5047044891" evidence="2">
    <location>
        <begin position="27"/>
        <end position="505"/>
    </location>
</feature>
<dbReference type="Pfam" id="PF05193">
    <property type="entry name" value="Peptidase_M16_C"/>
    <property type="match status" value="1"/>
</dbReference>
<keyword evidence="6" id="KW-1185">Reference proteome</keyword>
<dbReference type="InterPro" id="IPR050361">
    <property type="entry name" value="MPP/UQCRC_Complex"/>
</dbReference>
<feature type="domain" description="Peptidase M16 C-terminal" evidence="4">
    <location>
        <begin position="222"/>
        <end position="395"/>
    </location>
</feature>
<reference evidence="6" key="1">
    <citation type="journal article" date="2019" name="Int. J. Syst. Evol. Microbiol.">
        <title>The Global Catalogue of Microorganisms (GCM) 10K type strain sequencing project: providing services to taxonomists for standard genome sequencing and annotation.</title>
        <authorList>
            <consortium name="The Broad Institute Genomics Platform"/>
            <consortium name="The Broad Institute Genome Sequencing Center for Infectious Disease"/>
            <person name="Wu L."/>
            <person name="Ma J."/>
        </authorList>
    </citation>
    <scope>NUCLEOTIDE SEQUENCE [LARGE SCALE GENOMIC DNA]</scope>
    <source>
        <strain evidence="6">CGMCC 1.15928</strain>
    </source>
</reference>
<dbReference type="InterPro" id="IPR011249">
    <property type="entry name" value="Metalloenz_LuxS/M16"/>
</dbReference>
<feature type="signal peptide" evidence="2">
    <location>
        <begin position="1"/>
        <end position="26"/>
    </location>
</feature>
<sequence length="505" mass="53923">MTNRTKPAFGAVFGAALLLAACQVPAETAAPSTSIEAATTPSDELTVMVHEGDFARIQQFETPGGISVWLVEEPSIPILALRMAWETGAATDPEGLEGLTDAMTYMMNEGAGELDSLAFATRMEELNMSFGCGSGDEATFCSASMLTDNVADAMGLVALAMTEPRFDADPIERFKREQLIGIRTRETNAGYLAGRARNQVLMPDHPFSRETSEESITAISQEQIAARKDEVMVRDGLLVTAVGAMSPEELAPLLDAALAGLPDSSDVAEIEDVVLNEPVSAPIVVDLPQPQSLVSFTAPGPARDNPDFFPAYVLNYTFGGGGFESRLMKDLRVAKGLTYGIYTGVSTGDHLNTWGGGGQTKNESVGEFISGIKTQMTDIVENGITEPELADAKAYLTGSYPLSFDSNSKIASNLMSVRLEELGVDYFDRRNALVEAVTLDDVNAIAAKYLKPENFTFIVVGEPQGLTETATLAQDGDISVSLDDAGDMEEHDSEETDAMPDPDHG</sequence>
<feature type="domain" description="Peptidase M16 N-terminal" evidence="3">
    <location>
        <begin position="72"/>
        <end position="175"/>
    </location>
</feature>
<feature type="compositionally biased region" description="Acidic residues" evidence="1">
    <location>
        <begin position="484"/>
        <end position="505"/>
    </location>
</feature>
<dbReference type="InterPro" id="IPR011765">
    <property type="entry name" value="Pept_M16_N"/>
</dbReference>
<keyword evidence="2" id="KW-0732">Signal</keyword>
<dbReference type="PROSITE" id="PS51257">
    <property type="entry name" value="PROKAR_LIPOPROTEIN"/>
    <property type="match status" value="1"/>
</dbReference>